<dbReference type="CDD" id="cd00063">
    <property type="entry name" value="FN3"/>
    <property type="match status" value="9"/>
</dbReference>
<feature type="domain" description="Fibronectin type-III" evidence="17">
    <location>
        <begin position="471"/>
        <end position="560"/>
    </location>
</feature>
<dbReference type="InterPro" id="IPR003595">
    <property type="entry name" value="Tyr_Pase_cat"/>
</dbReference>
<dbReference type="InterPro" id="IPR036116">
    <property type="entry name" value="FN3_sf"/>
</dbReference>
<evidence type="ECO:0000256" key="2">
    <source>
        <dbReference type="ARBA" id="ARBA00013064"/>
    </source>
</evidence>
<organism evidence="18 19">
    <name type="scientific">Pygocentrus nattereri</name>
    <name type="common">Red-bellied piranha</name>
    <dbReference type="NCBI Taxonomy" id="42514"/>
    <lineage>
        <taxon>Eukaryota</taxon>
        <taxon>Metazoa</taxon>
        <taxon>Chordata</taxon>
        <taxon>Craniata</taxon>
        <taxon>Vertebrata</taxon>
        <taxon>Euteleostomi</taxon>
        <taxon>Actinopterygii</taxon>
        <taxon>Neopterygii</taxon>
        <taxon>Teleostei</taxon>
        <taxon>Ostariophysi</taxon>
        <taxon>Characiformes</taxon>
        <taxon>Characoidei</taxon>
        <taxon>Pygocentrus</taxon>
    </lineage>
</organism>
<dbReference type="Pfam" id="PF00041">
    <property type="entry name" value="fn3"/>
    <property type="match status" value="10"/>
</dbReference>
<evidence type="ECO:0000256" key="11">
    <source>
        <dbReference type="ARBA" id="ARBA00025789"/>
    </source>
</evidence>
<dbReference type="Proteomes" id="UP001501920">
    <property type="component" value="Chromosome 1"/>
</dbReference>
<evidence type="ECO:0000256" key="14">
    <source>
        <dbReference type="SAM" id="SignalP"/>
    </source>
</evidence>
<keyword evidence="4 14" id="KW-0732">Signal</keyword>
<keyword evidence="5" id="KW-0677">Repeat</keyword>
<keyword evidence="6" id="KW-0378">Hydrolase</keyword>
<dbReference type="SUPFAM" id="SSF52799">
    <property type="entry name" value="(Phosphotyrosine protein) phosphatases II"/>
    <property type="match status" value="1"/>
</dbReference>
<accession>A0A3B4EBT4</accession>
<evidence type="ECO:0000259" key="16">
    <source>
        <dbReference type="PROSITE" id="PS50056"/>
    </source>
</evidence>
<dbReference type="PANTHER" id="PTHR46957:SF2">
    <property type="entry name" value="RECEPTOR-TYPE TYROSINE-PROTEIN PHOSPHATASE BETA"/>
    <property type="match status" value="1"/>
</dbReference>
<dbReference type="InterPro" id="IPR003961">
    <property type="entry name" value="FN3_dom"/>
</dbReference>
<feature type="domain" description="Tyrosine specific protein phosphatases" evidence="16">
    <location>
        <begin position="1792"/>
        <end position="1865"/>
    </location>
</feature>
<feature type="domain" description="Fibronectin type-III" evidence="17">
    <location>
        <begin position="1089"/>
        <end position="1174"/>
    </location>
</feature>
<evidence type="ECO:0000259" key="17">
    <source>
        <dbReference type="PROSITE" id="PS50853"/>
    </source>
</evidence>
<feature type="domain" description="Fibronectin type-III" evidence="17">
    <location>
        <begin position="118"/>
        <end position="208"/>
    </location>
</feature>
<dbReference type="SMART" id="SM00404">
    <property type="entry name" value="PTPc_motif"/>
    <property type="match status" value="1"/>
</dbReference>
<reference evidence="18" key="3">
    <citation type="submission" date="2025-09" db="UniProtKB">
        <authorList>
            <consortium name="Ensembl"/>
        </authorList>
    </citation>
    <scope>IDENTIFICATION</scope>
</reference>
<dbReference type="PROSITE" id="PS50853">
    <property type="entry name" value="FN3"/>
    <property type="match status" value="8"/>
</dbReference>
<reference evidence="18 19" key="1">
    <citation type="submission" date="2020-10" db="EMBL/GenBank/DDBJ databases">
        <title>Pygocentrus nattereri (red-bellied piranha) genome, fPygNat1, primary haplotype.</title>
        <authorList>
            <person name="Myers G."/>
            <person name="Meyer A."/>
            <person name="Karagic N."/>
            <person name="Pippel M."/>
            <person name="Winkler S."/>
            <person name="Tracey A."/>
            <person name="Wood J."/>
            <person name="Formenti G."/>
            <person name="Howe K."/>
            <person name="Fedrigo O."/>
            <person name="Jarvis E.D."/>
        </authorList>
    </citation>
    <scope>NUCLEOTIDE SEQUENCE [LARGE SCALE GENOMIC DNA]</scope>
</reference>
<dbReference type="GO" id="GO:0016020">
    <property type="term" value="C:membrane"/>
    <property type="evidence" value="ECO:0007669"/>
    <property type="project" value="UniProtKB-SubCell"/>
</dbReference>
<dbReference type="PROSITE" id="PS50055">
    <property type="entry name" value="TYR_PHOSPHATASE_PTP"/>
    <property type="match status" value="1"/>
</dbReference>
<dbReference type="SMART" id="SM00194">
    <property type="entry name" value="PTPc"/>
    <property type="match status" value="1"/>
</dbReference>
<dbReference type="GeneTree" id="ENSGT00940000156088"/>
<protein>
    <recommendedName>
        <fullName evidence="2">protein-tyrosine-phosphatase</fullName>
        <ecNumber evidence="2">3.1.3.48</ecNumber>
    </recommendedName>
</protein>
<proteinExistence type="inferred from homology"/>
<keyword evidence="9 13" id="KW-0472">Membrane</keyword>
<dbReference type="OrthoDB" id="10057517at2759"/>
<evidence type="ECO:0000259" key="15">
    <source>
        <dbReference type="PROSITE" id="PS50055"/>
    </source>
</evidence>
<evidence type="ECO:0000256" key="6">
    <source>
        <dbReference type="ARBA" id="ARBA00022801"/>
    </source>
</evidence>
<dbReference type="Pfam" id="PF18861">
    <property type="entry name" value="PTP_tm"/>
    <property type="match status" value="1"/>
</dbReference>
<evidence type="ECO:0000256" key="13">
    <source>
        <dbReference type="SAM" id="Phobius"/>
    </source>
</evidence>
<evidence type="ECO:0000256" key="7">
    <source>
        <dbReference type="ARBA" id="ARBA00022912"/>
    </source>
</evidence>
<dbReference type="GO" id="GO:0043235">
    <property type="term" value="C:receptor complex"/>
    <property type="evidence" value="ECO:0007669"/>
    <property type="project" value="TreeGrafter"/>
</dbReference>
<keyword evidence="10" id="KW-0325">Glycoprotein</keyword>
<feature type="domain" description="Fibronectin type-III" evidence="17">
    <location>
        <begin position="209"/>
        <end position="302"/>
    </location>
</feature>
<dbReference type="InterPro" id="IPR000242">
    <property type="entry name" value="PTP_cat"/>
</dbReference>
<feature type="domain" description="Fibronectin type-III" evidence="17">
    <location>
        <begin position="819"/>
        <end position="916"/>
    </location>
</feature>
<evidence type="ECO:0000256" key="10">
    <source>
        <dbReference type="ARBA" id="ARBA00023180"/>
    </source>
</evidence>
<feature type="transmembrane region" description="Helical" evidence="13">
    <location>
        <begin position="1538"/>
        <end position="1558"/>
    </location>
</feature>
<keyword evidence="19" id="KW-1185">Reference proteome</keyword>
<evidence type="ECO:0000256" key="9">
    <source>
        <dbReference type="ARBA" id="ARBA00023136"/>
    </source>
</evidence>
<dbReference type="GO" id="GO:0045296">
    <property type="term" value="F:cadherin binding"/>
    <property type="evidence" value="ECO:0007669"/>
    <property type="project" value="TreeGrafter"/>
</dbReference>
<evidence type="ECO:0000256" key="5">
    <source>
        <dbReference type="ARBA" id="ARBA00022737"/>
    </source>
</evidence>
<dbReference type="PRINTS" id="PR00700">
    <property type="entry name" value="PRTYPHPHTASE"/>
</dbReference>
<dbReference type="SMART" id="SM00060">
    <property type="entry name" value="FN3"/>
    <property type="match status" value="15"/>
</dbReference>
<evidence type="ECO:0000256" key="8">
    <source>
        <dbReference type="ARBA" id="ARBA00022989"/>
    </source>
</evidence>
<dbReference type="InterPro" id="IPR013783">
    <property type="entry name" value="Ig-like_fold"/>
</dbReference>
<dbReference type="InterPro" id="IPR000387">
    <property type="entry name" value="Tyr_Pase_dom"/>
</dbReference>
<sequence length="1907" mass="212763">MLKPKVACVAIWVACGILSIVLTNAQQCSINVTEVISTTESIEFTLENSDMDCQFRVAIMDRPVKNCENDQENRTAAQCKIGNLNPGTRYHLTVISKRDGRQQNISLPTTQRAVEKWRPSAVREVLVSRDVDALNLSWRPGPGRTEQFQILLRDSMGLSSTWNTTLAKINTSYTMNGLIPGRLYNITIIAVAEGLLNSTDIQAQTVPKPVSNLRVDSNGSQTSLRVSWDQSPGDVENYLVELLAAQVKTLSPNSTEALFDHLSPGHTYQAFVYTRSANLTNHINVTGSTTPSNVSQVKVENLAVNGMWKISWMPPEGQWEQYRILLFNGSEILVNETVGKSEREFSFSQINLQPGRAYKAAVIVESGGQTSAVYCQGTATPPVSQLHIRHADETSLSALWNHSPVSSSWRSYTVKLYYGNISIQTRFLDRAMRECTFNVLMPGRLYSIVVTTTSEGFNSYATVSGRTLPQAVTSLKLSNMETVDSLNASWNRSSGDLDSYQVLLLHNKQAVHNMSIPANTTSVHLPSLTAGALYRLLVTTVSGEQVSKQAKAECRTVPAAVAEVMVSNNGRPDFLNVSWKAAAGDVDSYQVILKYRERIVHKLTMTNFSSEFSSLVPGGLYTISISAESGSYRNVTVVQARTQPSAVLNPTAIHLAQENVLKVSWTHATGDYDHYNVAILHNSTLLQNQTVDRSRNECVFSDLVPGRLYTVTVSTWSGQSETKVSTDGRTFPAAVRALALAHSGTTDLRVSWEAAAGDVDHYEVQILCNDTAVFSAEKLNSSARQHLFSPLKPGYLYKIVVSTFSGSYVRPQFLEGQTVPSQVEKLQLIPGDLRGSLRATWIPGAGDVDFYEVYLSINTNAKDAHRVPKQENKLDFKNLIPGQLYTVTVRAVSGELTNNSTASGRTVPSQVNALQADIEPTTHSLTATWEAAEDVYDGYNLQLQNEDRAVVFNATLHAGVTRHLFKDLTPGKFYYVQLKTFSNSTYSEAVTARGQTRPAAVKGLRLLSNSTGELAFCWSASEGWVDHYDLYLYNQENMLQDHKSVGADEQSCSFPHLLPGMPYKIVVVSKSRGCKSSDSALWAHTVPAPAKDLRVDNKGCTDSLLLSWTRGLGRLNEYVVSLEGSEQPEQRLEPEHTEVLFKGLRPGQLYTAVVVTRSGNLTNTVTQVGRTVPEPPSSLYIKDVGPGGTVEVMWHAPTKGNYDRFEVKWSPSDALQLSYLNPTRCVLRGLYPGRLYNISLRTVTGGSPGPEANSSFVYHTIRTAPGPVQNIHCHPLSSTSLSCSWKPPAAIYDTYLVECTRQGSKESVYKFTVGQDTVLHHFDKLEPFRNYTVSVTVMSGNKRSSAAQGSAVTMIDRPPVPPPLVQVSERATHITQSTIFFKFNCSWFSDINGAIRSFAIVVEESDDVESLLPEHRHPLPSYLDYKRNSTIRIYQTGYFHSQCAEELHGRNEVFKINLGAGMEKLGGVCTQDLEAEQHENYFCDGPLKSGTAYRLSIRAFTQLFDDDNKEDSHPLFSDTYFSLPLRTQAEPLGGIVEGISAGLFLIGMMIAITTLLIYRQRIRKVAVQESSVVRMSMWKEVPTSGMYTGVRSPVKVAHFESHLSKLQADSNYLFSEEFEDLKDVGRSQALDAARLPENRCKNRYNNILPYDSTRVKLSCLEDDPCSDFINASYIPGNNFRREYIATQGPLPGTKDDFWRMVWEQNAHNIVMVTQCVEKGRVKCDQYWPMDREPLYYGDLVVHMLSESVLSEWTIREFKISCEGKLSYPRIVRHFHYTVWPDHGVPETTQSLIQFVRTVRDYIDRAPSSGPTVVHCSAGVGRTGTFIVLDRALQQLDSHGTVDIYGCVFDLRLHRSHMVHTESQYMYIHQCVRDVLRARKLRCEQENPLYHIYENFNPDYYKGESQRE</sequence>
<dbReference type="STRING" id="42514.ENSPNAP00000033163"/>
<dbReference type="Ensembl" id="ENSPNAT00000037771.2">
    <property type="protein sequence ID" value="ENSPNAP00000033163.2"/>
    <property type="gene ID" value="ENSPNAG00000021608.2"/>
</dbReference>
<feature type="domain" description="Fibronectin type-III" evidence="17">
    <location>
        <begin position="1175"/>
        <end position="1266"/>
    </location>
</feature>
<dbReference type="PROSITE" id="PS00383">
    <property type="entry name" value="TYR_PHOSPHATASE_1"/>
    <property type="match status" value="1"/>
</dbReference>
<dbReference type="InterPro" id="IPR029021">
    <property type="entry name" value="Prot-tyrosine_phosphatase-like"/>
</dbReference>
<comment type="subcellular location">
    <subcellularLocation>
        <location evidence="1">Membrane</location>
        <topology evidence="1">Single-pass type I membrane protein</topology>
    </subcellularLocation>
</comment>
<name>A0A3B4EBT4_PYGNA</name>
<dbReference type="SUPFAM" id="SSF49265">
    <property type="entry name" value="Fibronectin type III"/>
    <property type="match status" value="13"/>
</dbReference>
<keyword evidence="3 13" id="KW-0812">Transmembrane</keyword>
<dbReference type="PANTHER" id="PTHR46957">
    <property type="entry name" value="CYTOKINE RECEPTOR"/>
    <property type="match status" value="1"/>
</dbReference>
<keyword evidence="7" id="KW-0904">Protein phosphatase</keyword>
<evidence type="ECO:0000256" key="4">
    <source>
        <dbReference type="ARBA" id="ARBA00022729"/>
    </source>
</evidence>
<evidence type="ECO:0000313" key="18">
    <source>
        <dbReference type="Ensembl" id="ENSPNAP00000033163.2"/>
    </source>
</evidence>
<evidence type="ECO:0000256" key="1">
    <source>
        <dbReference type="ARBA" id="ARBA00004479"/>
    </source>
</evidence>
<evidence type="ECO:0000256" key="3">
    <source>
        <dbReference type="ARBA" id="ARBA00022692"/>
    </source>
</evidence>
<dbReference type="GO" id="GO:0001525">
    <property type="term" value="P:angiogenesis"/>
    <property type="evidence" value="ECO:0007669"/>
    <property type="project" value="TreeGrafter"/>
</dbReference>
<feature type="domain" description="Tyrosine-protein phosphatase" evidence="15">
    <location>
        <begin position="1614"/>
        <end position="1874"/>
    </location>
</feature>
<feature type="domain" description="Fibronectin type-III" evidence="17">
    <location>
        <begin position="1267"/>
        <end position="1358"/>
    </location>
</feature>
<evidence type="ECO:0000256" key="12">
    <source>
        <dbReference type="ARBA" id="ARBA00051722"/>
    </source>
</evidence>
<dbReference type="InterPro" id="IPR041201">
    <property type="entry name" value="PTPRJ_TM"/>
</dbReference>
<comment type="catalytic activity">
    <reaction evidence="12">
        <text>O-phospho-L-tyrosyl-[protein] + H2O = L-tyrosyl-[protein] + phosphate</text>
        <dbReference type="Rhea" id="RHEA:10684"/>
        <dbReference type="Rhea" id="RHEA-COMP:10136"/>
        <dbReference type="Rhea" id="RHEA-COMP:20101"/>
        <dbReference type="ChEBI" id="CHEBI:15377"/>
        <dbReference type="ChEBI" id="CHEBI:43474"/>
        <dbReference type="ChEBI" id="CHEBI:46858"/>
        <dbReference type="ChEBI" id="CHEBI:61978"/>
        <dbReference type="EC" id="3.1.3.48"/>
    </reaction>
</comment>
<dbReference type="FunFam" id="2.60.40.10:FF:000369">
    <property type="entry name" value="Protein tyrosine phosphatase, receptor type B"/>
    <property type="match status" value="8"/>
</dbReference>
<dbReference type="Gene3D" id="3.90.190.10">
    <property type="entry name" value="Protein tyrosine phosphatase superfamily"/>
    <property type="match status" value="1"/>
</dbReference>
<feature type="domain" description="Fibronectin type-III" evidence="17">
    <location>
        <begin position="646"/>
        <end position="738"/>
    </location>
</feature>
<dbReference type="OMA" id="HWENYRL"/>
<keyword evidence="8 13" id="KW-1133">Transmembrane helix</keyword>
<dbReference type="InterPro" id="IPR050713">
    <property type="entry name" value="RTP_Phos/Ushers"/>
</dbReference>
<dbReference type="InterPro" id="IPR016130">
    <property type="entry name" value="Tyr_Pase_AS"/>
</dbReference>
<feature type="signal peptide" evidence="14">
    <location>
        <begin position="1"/>
        <end position="25"/>
    </location>
</feature>
<dbReference type="Gene3D" id="2.60.40.10">
    <property type="entry name" value="Immunoglobulins"/>
    <property type="match status" value="13"/>
</dbReference>
<reference evidence="18" key="2">
    <citation type="submission" date="2025-08" db="UniProtKB">
        <authorList>
            <consortium name="Ensembl"/>
        </authorList>
    </citation>
    <scope>IDENTIFICATION</scope>
</reference>
<feature type="chain" id="PRO_5043825901" description="protein-tyrosine-phosphatase" evidence="14">
    <location>
        <begin position="26"/>
        <end position="1907"/>
    </location>
</feature>
<dbReference type="Pfam" id="PF00102">
    <property type="entry name" value="Y_phosphatase"/>
    <property type="match status" value="1"/>
</dbReference>
<dbReference type="GO" id="GO:0004725">
    <property type="term" value="F:protein tyrosine phosphatase activity"/>
    <property type="evidence" value="ECO:0007669"/>
    <property type="project" value="UniProtKB-EC"/>
</dbReference>
<dbReference type="PROSITE" id="PS50056">
    <property type="entry name" value="TYR_PHOSPHATASE_2"/>
    <property type="match status" value="1"/>
</dbReference>
<dbReference type="EC" id="3.1.3.48" evidence="2"/>
<dbReference type="FunFam" id="3.90.190.10:FF:000009">
    <property type="entry name" value="Receptor-type tyrosine-protein phosphatase beta"/>
    <property type="match status" value="1"/>
</dbReference>
<gene>
    <name evidence="18" type="primary">PTPRB</name>
</gene>
<evidence type="ECO:0000313" key="19">
    <source>
        <dbReference type="Proteomes" id="UP001501920"/>
    </source>
</evidence>
<comment type="similarity">
    <text evidence="11">Belongs to the protein-tyrosine phosphatase family. Receptor class 3 subfamily.</text>
</comment>